<comment type="caution">
    <text evidence="1">The sequence shown here is derived from an EMBL/GenBank/DDBJ whole genome shotgun (WGS) entry which is preliminary data.</text>
</comment>
<gene>
    <name evidence="1" type="ORF">BDM02DRAFT_3113293</name>
</gene>
<proteinExistence type="predicted"/>
<protein>
    <submittedName>
        <fullName evidence="1">Uncharacterized protein</fullName>
    </submittedName>
</protein>
<reference evidence="1" key="1">
    <citation type="submission" date="2019-10" db="EMBL/GenBank/DDBJ databases">
        <authorList>
            <consortium name="DOE Joint Genome Institute"/>
            <person name="Kuo A."/>
            <person name="Miyauchi S."/>
            <person name="Kiss E."/>
            <person name="Drula E."/>
            <person name="Kohler A."/>
            <person name="Sanchez-Garcia M."/>
            <person name="Andreopoulos B."/>
            <person name="Barry K.W."/>
            <person name="Bonito G."/>
            <person name="Buee M."/>
            <person name="Carver A."/>
            <person name="Chen C."/>
            <person name="Cichocki N."/>
            <person name="Clum A."/>
            <person name="Culley D."/>
            <person name="Crous P.W."/>
            <person name="Fauchery L."/>
            <person name="Girlanda M."/>
            <person name="Hayes R."/>
            <person name="Keri Z."/>
            <person name="Labutti K."/>
            <person name="Lipzen A."/>
            <person name="Lombard V."/>
            <person name="Magnuson J."/>
            <person name="Maillard F."/>
            <person name="Morin E."/>
            <person name="Murat C."/>
            <person name="Nolan M."/>
            <person name="Ohm R."/>
            <person name="Pangilinan J."/>
            <person name="Pereira M."/>
            <person name="Perotto S."/>
            <person name="Peter M."/>
            <person name="Riley R."/>
            <person name="Sitrit Y."/>
            <person name="Stielow B."/>
            <person name="Szollosi G."/>
            <person name="Zifcakova L."/>
            <person name="Stursova M."/>
            <person name="Spatafora J.W."/>
            <person name="Tedersoo L."/>
            <person name="Vaario L.-M."/>
            <person name="Yamada A."/>
            <person name="Yan M."/>
            <person name="Wang P."/>
            <person name="Xu J."/>
            <person name="Bruns T."/>
            <person name="Baldrian P."/>
            <person name="Vilgalys R."/>
            <person name="Henrissat B."/>
            <person name="Grigoriev I.V."/>
            <person name="Hibbett D."/>
            <person name="Nagy L.G."/>
            <person name="Martin F.M."/>
        </authorList>
    </citation>
    <scope>NUCLEOTIDE SEQUENCE</scope>
    <source>
        <strain evidence="1">P2</strain>
    </source>
</reference>
<keyword evidence="2" id="KW-1185">Reference proteome</keyword>
<organism evidence="1 2">
    <name type="scientific">Thelephora ganbajun</name>
    <name type="common">Ganba fungus</name>
    <dbReference type="NCBI Taxonomy" id="370292"/>
    <lineage>
        <taxon>Eukaryota</taxon>
        <taxon>Fungi</taxon>
        <taxon>Dikarya</taxon>
        <taxon>Basidiomycota</taxon>
        <taxon>Agaricomycotina</taxon>
        <taxon>Agaricomycetes</taxon>
        <taxon>Thelephorales</taxon>
        <taxon>Thelephoraceae</taxon>
        <taxon>Thelephora</taxon>
    </lineage>
</organism>
<name>A0ACB6ZJ12_THEGA</name>
<dbReference type="EMBL" id="MU117993">
    <property type="protein sequence ID" value="KAF9649805.1"/>
    <property type="molecule type" value="Genomic_DNA"/>
</dbReference>
<evidence type="ECO:0000313" key="1">
    <source>
        <dbReference type="EMBL" id="KAF9649805.1"/>
    </source>
</evidence>
<accession>A0ACB6ZJ12</accession>
<dbReference type="Proteomes" id="UP000886501">
    <property type="component" value="Unassembled WGS sequence"/>
</dbReference>
<evidence type="ECO:0000313" key="2">
    <source>
        <dbReference type="Proteomes" id="UP000886501"/>
    </source>
</evidence>
<reference evidence="1" key="2">
    <citation type="journal article" date="2020" name="Nat. Commun.">
        <title>Large-scale genome sequencing of mycorrhizal fungi provides insights into the early evolution of symbiotic traits.</title>
        <authorList>
            <person name="Miyauchi S."/>
            <person name="Kiss E."/>
            <person name="Kuo A."/>
            <person name="Drula E."/>
            <person name="Kohler A."/>
            <person name="Sanchez-Garcia M."/>
            <person name="Morin E."/>
            <person name="Andreopoulos B."/>
            <person name="Barry K.W."/>
            <person name="Bonito G."/>
            <person name="Buee M."/>
            <person name="Carver A."/>
            <person name="Chen C."/>
            <person name="Cichocki N."/>
            <person name="Clum A."/>
            <person name="Culley D."/>
            <person name="Crous P.W."/>
            <person name="Fauchery L."/>
            <person name="Girlanda M."/>
            <person name="Hayes R.D."/>
            <person name="Keri Z."/>
            <person name="LaButti K."/>
            <person name="Lipzen A."/>
            <person name="Lombard V."/>
            <person name="Magnuson J."/>
            <person name="Maillard F."/>
            <person name="Murat C."/>
            <person name="Nolan M."/>
            <person name="Ohm R.A."/>
            <person name="Pangilinan J."/>
            <person name="Pereira M.F."/>
            <person name="Perotto S."/>
            <person name="Peter M."/>
            <person name="Pfister S."/>
            <person name="Riley R."/>
            <person name="Sitrit Y."/>
            <person name="Stielow J.B."/>
            <person name="Szollosi G."/>
            <person name="Zifcakova L."/>
            <person name="Stursova M."/>
            <person name="Spatafora J.W."/>
            <person name="Tedersoo L."/>
            <person name="Vaario L.M."/>
            <person name="Yamada A."/>
            <person name="Yan M."/>
            <person name="Wang P."/>
            <person name="Xu J."/>
            <person name="Bruns T."/>
            <person name="Baldrian P."/>
            <person name="Vilgalys R."/>
            <person name="Dunand C."/>
            <person name="Henrissat B."/>
            <person name="Grigoriev I.V."/>
            <person name="Hibbett D."/>
            <person name="Nagy L.G."/>
            <person name="Martin F.M."/>
        </authorList>
    </citation>
    <scope>NUCLEOTIDE SEQUENCE</scope>
    <source>
        <strain evidence="1">P2</strain>
    </source>
</reference>
<sequence>MLASSPQIDSDRAVAASASHGGYPIKLFFALIPCDCDKDVPSWIQSNSGFGFELKAFVCHDRVFDCSIVDTQPMSFSSTLTSR</sequence>